<sequence>MTKTAIQLDTPLSLPCGGSLPNRLGKSAMTEGCADSLGRATEYHERVYRLWGQSGTGLLITGNIQVDRRSLERPGNVRIEGHQDAEQMKRLAAMAEAGQAHGAHMWAQIGHAGRQAPAGACPEPVAPSSVPLTMLRWQQQAPRALGEDEIENIIWRFGNAALVCKRAGFKGVQVHGAHGYLISEFLSPRVNLRTDKWGGDLKSRARFLMEVLRAIRSTVGPDFPVGLKLNSADFQKGGFSHDDSMQVVEWLNSEGLDLLELTGGTYEHLSLLGVNNDNQFEREPPRATTAAREAYFAVYAAEARAVAKMPVMSTGGFRSRESMIGALNDGTCDLVGLARPLCTDPFISAKLIRGEVSQTDLYEHRTALSDAEKKGLQADEIQTATVLGQQAFYFMTIYDMAEGRDPHLNRTLVGAQSELVAREDTITRNLV</sequence>
<evidence type="ECO:0000256" key="1">
    <source>
        <dbReference type="ARBA" id="ARBA00022630"/>
    </source>
</evidence>
<geneLocation type="plasmid" evidence="4 5">
    <name>pQ15_94_2</name>
</geneLocation>
<evidence type="ECO:0000313" key="5">
    <source>
        <dbReference type="Proteomes" id="UP000663946"/>
    </source>
</evidence>
<evidence type="ECO:0000259" key="3">
    <source>
        <dbReference type="Pfam" id="PF00724"/>
    </source>
</evidence>
<keyword evidence="4" id="KW-0614">Plasmid</keyword>
<dbReference type="GO" id="GO:0016491">
    <property type="term" value="F:oxidoreductase activity"/>
    <property type="evidence" value="ECO:0007669"/>
    <property type="project" value="UniProtKB-KW"/>
</dbReference>
<dbReference type="Pfam" id="PF00724">
    <property type="entry name" value="Oxidored_FMN"/>
    <property type="match status" value="1"/>
</dbReference>
<evidence type="ECO:0000256" key="2">
    <source>
        <dbReference type="ARBA" id="ARBA00023002"/>
    </source>
</evidence>
<dbReference type="EMBL" id="CP049219">
    <property type="protein sequence ID" value="QTG16941.1"/>
    <property type="molecule type" value="Genomic_DNA"/>
</dbReference>
<dbReference type="InterPro" id="IPR051799">
    <property type="entry name" value="NADH_flavin_oxidoreductase"/>
</dbReference>
<accession>A0AAJ4N8Z8</accession>
<reference evidence="4" key="1">
    <citation type="submission" date="2020-02" db="EMBL/GenBank/DDBJ databases">
        <title>Unexpected conservation and global transmission of agrobacterial virulence plasmids.</title>
        <authorList>
            <person name="Weisberg A.J."/>
            <person name="Davis E.W. II"/>
            <person name="Tabima J.R."/>
            <person name="Belcher M.S."/>
            <person name="Miller M."/>
            <person name="Kuo C.-H."/>
            <person name="Loper J.E."/>
            <person name="Grunwald N.J."/>
            <person name="Putnam M.L."/>
            <person name="Chang J.H."/>
        </authorList>
    </citation>
    <scope>NUCLEOTIDE SEQUENCE</scope>
    <source>
        <strain evidence="4">Q15/94</strain>
        <plasmid evidence="4">pQ15_94_2</plasmid>
    </source>
</reference>
<evidence type="ECO:0000313" key="4">
    <source>
        <dbReference type="EMBL" id="QTG16941.1"/>
    </source>
</evidence>
<dbReference type="PANTHER" id="PTHR43656:SF2">
    <property type="entry name" value="BINDING OXIDOREDUCTASE, PUTATIVE (AFU_ORTHOLOGUE AFUA_2G08260)-RELATED"/>
    <property type="match status" value="1"/>
</dbReference>
<dbReference type="SUPFAM" id="SSF51395">
    <property type="entry name" value="FMN-linked oxidoreductases"/>
    <property type="match status" value="1"/>
</dbReference>
<dbReference type="PANTHER" id="PTHR43656">
    <property type="entry name" value="BINDING OXIDOREDUCTASE, PUTATIVE (AFU_ORTHOLOGUE AFUA_2G08260)-RELATED"/>
    <property type="match status" value="1"/>
</dbReference>
<feature type="domain" description="NADH:flavin oxidoreductase/NADH oxidase N-terminal" evidence="3">
    <location>
        <begin position="19"/>
        <end position="352"/>
    </location>
</feature>
<dbReference type="CDD" id="cd04733">
    <property type="entry name" value="OYE_like_2_FMN"/>
    <property type="match status" value="1"/>
</dbReference>
<protein>
    <submittedName>
        <fullName evidence="4">NADH:flavin oxidoreductase/NADH oxidase family protein</fullName>
    </submittedName>
</protein>
<dbReference type="Proteomes" id="UP000663946">
    <property type="component" value="Plasmid pQ15_94_2"/>
</dbReference>
<dbReference type="AlphaFoldDB" id="A0AAJ4N8Z8"/>
<name>A0AAJ4N8Z8_AGRTU</name>
<dbReference type="InterPro" id="IPR013785">
    <property type="entry name" value="Aldolase_TIM"/>
</dbReference>
<dbReference type="Gene3D" id="3.20.20.70">
    <property type="entry name" value="Aldolase class I"/>
    <property type="match status" value="1"/>
</dbReference>
<gene>
    <name evidence="4" type="ORF">G6M86_26935</name>
</gene>
<organism evidence="4 5">
    <name type="scientific">Agrobacterium tumefaciens</name>
    <dbReference type="NCBI Taxonomy" id="358"/>
    <lineage>
        <taxon>Bacteria</taxon>
        <taxon>Pseudomonadati</taxon>
        <taxon>Pseudomonadota</taxon>
        <taxon>Alphaproteobacteria</taxon>
        <taxon>Hyphomicrobiales</taxon>
        <taxon>Rhizobiaceae</taxon>
        <taxon>Rhizobium/Agrobacterium group</taxon>
        <taxon>Agrobacterium</taxon>
        <taxon>Agrobacterium tumefaciens complex</taxon>
    </lineage>
</organism>
<proteinExistence type="predicted"/>
<dbReference type="InterPro" id="IPR001155">
    <property type="entry name" value="OxRdtase_FMN_N"/>
</dbReference>
<keyword evidence="1" id="KW-0285">Flavoprotein</keyword>
<dbReference type="GO" id="GO:0010181">
    <property type="term" value="F:FMN binding"/>
    <property type="evidence" value="ECO:0007669"/>
    <property type="project" value="InterPro"/>
</dbReference>
<keyword evidence="2" id="KW-0560">Oxidoreductase</keyword>